<comment type="caution">
    <text evidence="2">The sequence shown here is derived from an EMBL/GenBank/DDBJ whole genome shotgun (WGS) entry which is preliminary data.</text>
</comment>
<evidence type="ECO:0000259" key="1">
    <source>
        <dbReference type="PROSITE" id="PS50181"/>
    </source>
</evidence>
<sequence>MMVNLPQELLETIIYELDYAALKCCSLAASRLRQPCQRLLLHKLHLFYDNIPAISLLLRESPHISHYVHSLHVSLSRMLYKSTDTLHILQLALSQLDGIDQCTIDGWHPTWLTKEMGSGALDPLWAFVKTHSSKELHLRALAPVPMQLFSDFLGATQSIHLDGVSITRLEQQDIPPEPIRKPVIRRIYLGRGCLPVFETLALTPLSIHLSFVQHLTLFVSGANYSNCMEIIMRCKGTLQFLHLHPLNIHIDSVSLPALPALRQVEFAFDNSSRVDGGHWLALVLPSLLSPPSEQSPSLKEIGIFFEWSFKPSELDAILQRETLVAMDSMLSEHPSRPSISWAIPENCVSEFEVKIGSHMPLSNGRGSLLIRSWSEPESATKS</sequence>
<keyword evidence="2" id="KW-0560">Oxidoreductase</keyword>
<reference evidence="2" key="1">
    <citation type="submission" date="2020-05" db="EMBL/GenBank/DDBJ databases">
        <title>Mycena genomes resolve the evolution of fungal bioluminescence.</title>
        <authorList>
            <person name="Tsai I.J."/>
        </authorList>
    </citation>
    <scope>NUCLEOTIDE SEQUENCE</scope>
    <source>
        <strain evidence="2">171206Taipei</strain>
    </source>
</reference>
<protein>
    <submittedName>
        <fullName evidence="2">Peroxidase</fullName>
    </submittedName>
</protein>
<keyword evidence="2" id="KW-0575">Peroxidase</keyword>
<organism evidence="2 3">
    <name type="scientific">Mycena indigotica</name>
    <dbReference type="NCBI Taxonomy" id="2126181"/>
    <lineage>
        <taxon>Eukaryota</taxon>
        <taxon>Fungi</taxon>
        <taxon>Dikarya</taxon>
        <taxon>Basidiomycota</taxon>
        <taxon>Agaricomycotina</taxon>
        <taxon>Agaricomycetes</taxon>
        <taxon>Agaricomycetidae</taxon>
        <taxon>Agaricales</taxon>
        <taxon>Marasmiineae</taxon>
        <taxon>Mycenaceae</taxon>
        <taxon>Mycena</taxon>
    </lineage>
</organism>
<keyword evidence="3" id="KW-1185">Reference proteome</keyword>
<dbReference type="Proteomes" id="UP000636479">
    <property type="component" value="Unassembled WGS sequence"/>
</dbReference>
<evidence type="ECO:0000313" key="3">
    <source>
        <dbReference type="Proteomes" id="UP000636479"/>
    </source>
</evidence>
<evidence type="ECO:0000313" key="2">
    <source>
        <dbReference type="EMBL" id="KAF7303922.1"/>
    </source>
</evidence>
<dbReference type="OrthoDB" id="2745898at2759"/>
<dbReference type="AlphaFoldDB" id="A0A8H6SS74"/>
<dbReference type="EMBL" id="JACAZF010000005">
    <property type="protein sequence ID" value="KAF7303922.1"/>
    <property type="molecule type" value="Genomic_DNA"/>
</dbReference>
<proteinExistence type="predicted"/>
<dbReference type="GeneID" id="59345489"/>
<dbReference type="GO" id="GO:0004601">
    <property type="term" value="F:peroxidase activity"/>
    <property type="evidence" value="ECO:0007669"/>
    <property type="project" value="UniProtKB-KW"/>
</dbReference>
<gene>
    <name evidence="2" type="ORF">MIND_00622700</name>
</gene>
<dbReference type="InterPro" id="IPR001810">
    <property type="entry name" value="F-box_dom"/>
</dbReference>
<feature type="domain" description="F-box" evidence="1">
    <location>
        <begin position="1"/>
        <end position="51"/>
    </location>
</feature>
<dbReference type="RefSeq" id="XP_037220894.1">
    <property type="nucleotide sequence ID" value="XM_037362973.1"/>
</dbReference>
<name>A0A8H6SS74_9AGAR</name>
<accession>A0A8H6SS74</accession>
<dbReference type="PROSITE" id="PS50181">
    <property type="entry name" value="FBOX"/>
    <property type="match status" value="1"/>
</dbReference>